<dbReference type="PANTHER" id="PTHR28177:SF1">
    <property type="entry name" value="ALTERED INHERITANCE OF MITOCHONDRIA PROTEIN 19, MITOCHONDRIAL"/>
    <property type="match status" value="1"/>
</dbReference>
<evidence type="ECO:0000313" key="3">
    <source>
        <dbReference type="Proteomes" id="UP000059188"/>
    </source>
</evidence>
<sequence>MTSTTGIEAILQEKLRPIAHSPWPIWASGALFMSTAGLKSAGLPPLYQRIGFPFIFLGAGYVLSTGDKRNGSGISTAWSATYLFLNGRNALKARTSPALMLAGVATVTLGLYGTEYFYLNRNDPVEAVTYKPSPYSQRRL</sequence>
<keyword evidence="1" id="KW-0472">Membrane</keyword>
<reference evidence="2 3" key="1">
    <citation type="submission" date="2014-11" db="EMBL/GenBank/DDBJ databases">
        <authorList>
            <person name="Wibberg Daniel"/>
        </authorList>
    </citation>
    <scope>NUCLEOTIDE SEQUENCE [LARGE SCALE GENOMIC DNA]</scope>
    <source>
        <strain evidence="2">Rhizoctonia solani AG1-IB 7/3/14</strain>
    </source>
</reference>
<evidence type="ECO:0000313" key="2">
    <source>
        <dbReference type="EMBL" id="CEL63853.1"/>
    </source>
</evidence>
<keyword evidence="1" id="KW-1133">Transmembrane helix</keyword>
<name>A0A0B7G5T2_THACB</name>
<proteinExistence type="predicted"/>
<protein>
    <submittedName>
        <fullName evidence="2">Uncharacterized protein</fullName>
    </submittedName>
</protein>
<accession>A0A0B7G5T2</accession>
<dbReference type="AlphaFoldDB" id="A0A0B7G5T2"/>
<dbReference type="OrthoDB" id="5554402at2759"/>
<evidence type="ECO:0000256" key="1">
    <source>
        <dbReference type="SAM" id="Phobius"/>
    </source>
</evidence>
<dbReference type="InterPro" id="IPR019419">
    <property type="entry name" value="AIM19"/>
</dbReference>
<dbReference type="Proteomes" id="UP000059188">
    <property type="component" value="Unassembled WGS sequence"/>
</dbReference>
<gene>
    <name evidence="2" type="ORF">RSOLAG1IB_05617</name>
</gene>
<dbReference type="Pfam" id="PF10315">
    <property type="entry name" value="Aim19"/>
    <property type="match status" value="1"/>
</dbReference>
<keyword evidence="3" id="KW-1185">Reference proteome</keyword>
<dbReference type="GO" id="GO:0005739">
    <property type="term" value="C:mitochondrion"/>
    <property type="evidence" value="ECO:0007669"/>
    <property type="project" value="TreeGrafter"/>
</dbReference>
<keyword evidence="1" id="KW-0812">Transmembrane</keyword>
<dbReference type="PANTHER" id="PTHR28177">
    <property type="entry name" value="ALTERED INHERITANCE OF MITOCHONDRIA PROTEIN 19, MITOCHONDRIAL"/>
    <property type="match status" value="1"/>
</dbReference>
<organism evidence="2 3">
    <name type="scientific">Thanatephorus cucumeris (strain AG1-IB / isolate 7/3/14)</name>
    <name type="common">Lettuce bottom rot fungus</name>
    <name type="synonym">Rhizoctonia solani</name>
    <dbReference type="NCBI Taxonomy" id="1108050"/>
    <lineage>
        <taxon>Eukaryota</taxon>
        <taxon>Fungi</taxon>
        <taxon>Dikarya</taxon>
        <taxon>Basidiomycota</taxon>
        <taxon>Agaricomycotina</taxon>
        <taxon>Agaricomycetes</taxon>
        <taxon>Cantharellales</taxon>
        <taxon>Ceratobasidiaceae</taxon>
        <taxon>Rhizoctonia</taxon>
        <taxon>Rhizoctonia solani AG-1</taxon>
    </lineage>
</organism>
<feature type="transmembrane region" description="Helical" evidence="1">
    <location>
        <begin position="98"/>
        <end position="119"/>
    </location>
</feature>
<dbReference type="EMBL" id="LN679108">
    <property type="protein sequence ID" value="CEL63853.1"/>
    <property type="molecule type" value="Genomic_DNA"/>
</dbReference>